<feature type="region of interest" description="Disordered" evidence="1">
    <location>
        <begin position="115"/>
        <end position="140"/>
    </location>
</feature>
<keyword evidence="3" id="KW-1185">Reference proteome</keyword>
<feature type="region of interest" description="Disordered" evidence="1">
    <location>
        <begin position="212"/>
        <end position="243"/>
    </location>
</feature>
<sequence>MKKGGAPRTQKHVRIMCENGELIDLSKASATVEAEVVSRTPATTAPHVAHSKVRRSSLEMKAPRAHRKGSGGALPHLAAAGSENSAEHKTPVADTTLTPAAAAASTSVSTVAAHDCQQSVGSTPVPDQTVQEPSAASAEQVPLPGHARIAQPSENCAAAAPEPRISDAATDALLAPSGSKLLQTGSATTKAVTSPSQPAGGPVARDLVQQVAEASDGAQHKVSPQPVRPAAPGPSSPRAGNRAGRFRQVKPGRASLSDVAGAVQSCLLWVMMCDVE</sequence>
<protein>
    <submittedName>
        <fullName evidence="2">Uncharacterized protein</fullName>
    </submittedName>
</protein>
<dbReference type="EMBL" id="JAFCMP010000069">
    <property type="protein sequence ID" value="KAG5188438.1"/>
    <property type="molecule type" value="Genomic_DNA"/>
</dbReference>
<proteinExistence type="predicted"/>
<feature type="region of interest" description="Disordered" evidence="1">
    <location>
        <begin position="44"/>
        <end position="91"/>
    </location>
</feature>
<feature type="compositionally biased region" description="Pro residues" evidence="1">
    <location>
        <begin position="226"/>
        <end position="235"/>
    </location>
</feature>
<evidence type="ECO:0000313" key="3">
    <source>
        <dbReference type="Proteomes" id="UP000664859"/>
    </source>
</evidence>
<evidence type="ECO:0000313" key="2">
    <source>
        <dbReference type="EMBL" id="KAG5188438.1"/>
    </source>
</evidence>
<feature type="compositionally biased region" description="Polar residues" evidence="1">
    <location>
        <begin position="116"/>
        <end position="134"/>
    </location>
</feature>
<comment type="caution">
    <text evidence="2">The sequence shown here is derived from an EMBL/GenBank/DDBJ whole genome shotgun (WGS) entry which is preliminary data.</text>
</comment>
<organism evidence="2 3">
    <name type="scientific">Tribonema minus</name>
    <dbReference type="NCBI Taxonomy" id="303371"/>
    <lineage>
        <taxon>Eukaryota</taxon>
        <taxon>Sar</taxon>
        <taxon>Stramenopiles</taxon>
        <taxon>Ochrophyta</taxon>
        <taxon>PX clade</taxon>
        <taxon>Xanthophyceae</taxon>
        <taxon>Tribonematales</taxon>
        <taxon>Tribonemataceae</taxon>
        <taxon>Tribonema</taxon>
    </lineage>
</organism>
<reference evidence="2" key="1">
    <citation type="submission" date="2021-02" db="EMBL/GenBank/DDBJ databases">
        <title>First Annotated Genome of the Yellow-green Alga Tribonema minus.</title>
        <authorList>
            <person name="Mahan K.M."/>
        </authorList>
    </citation>
    <scope>NUCLEOTIDE SEQUENCE</scope>
    <source>
        <strain evidence="2">UTEX B ZZ1240</strain>
    </source>
</reference>
<name>A0A836CKA9_9STRA</name>
<evidence type="ECO:0000256" key="1">
    <source>
        <dbReference type="SAM" id="MobiDB-lite"/>
    </source>
</evidence>
<gene>
    <name evidence="2" type="ORF">JKP88DRAFT_253472</name>
</gene>
<dbReference type="AlphaFoldDB" id="A0A836CKA9"/>
<dbReference type="Proteomes" id="UP000664859">
    <property type="component" value="Unassembled WGS sequence"/>
</dbReference>
<accession>A0A836CKA9</accession>